<reference evidence="2 3" key="1">
    <citation type="journal article" date="2016" name="Nat. Commun.">
        <title>Thousands of microbial genomes shed light on interconnected biogeochemical processes in an aquifer system.</title>
        <authorList>
            <person name="Anantharaman K."/>
            <person name="Brown C.T."/>
            <person name="Hug L.A."/>
            <person name="Sharon I."/>
            <person name="Castelle C.J."/>
            <person name="Probst A.J."/>
            <person name="Thomas B.C."/>
            <person name="Singh A."/>
            <person name="Wilkins M.J."/>
            <person name="Karaoz U."/>
            <person name="Brodie E.L."/>
            <person name="Williams K.H."/>
            <person name="Hubbard S.S."/>
            <person name="Banfield J.F."/>
        </authorList>
    </citation>
    <scope>NUCLEOTIDE SEQUENCE [LARGE SCALE GENOMIC DNA]</scope>
</reference>
<comment type="caution">
    <text evidence="2">The sequence shown here is derived from an EMBL/GenBank/DDBJ whole genome shotgun (WGS) entry which is preliminary data.</text>
</comment>
<protein>
    <recommendedName>
        <fullName evidence="1">Type II methyltransferase M.Eco57I C-terminal domain-containing protein</fullName>
    </recommendedName>
</protein>
<gene>
    <name evidence="2" type="ORF">A3H61_05445</name>
</gene>
<evidence type="ECO:0000313" key="3">
    <source>
        <dbReference type="Proteomes" id="UP000178315"/>
    </source>
</evidence>
<proteinExistence type="predicted"/>
<dbReference type="Proteomes" id="UP000178315">
    <property type="component" value="Unassembled WGS sequence"/>
</dbReference>
<dbReference type="Pfam" id="PF22837">
    <property type="entry name" value="M_Eco57I_C"/>
    <property type="match status" value="1"/>
</dbReference>
<sequence>MKFSEIKPKIKNLGGYKTIAEIKRDGLRVAYNRANDSYWLIEQEFLRPVIKSPRECKSILIKPEELKHKIFMCRKDREELRCSSALRYIEWGEERGFDKRPSCRGRKRWWDVGERRFPPIISPSSVNDLYRAFINEPHVFVDKRLYEIYSQGNFTQLLAMSLNATLTTMFLEIGSRIGLGEGLLDMTVYEVADCLIVNPRQLKKALILNRPIRYIFDEIRQPDRRALDTIIFDALELTADEREAVYEAVSDLVRQRLEKARSV</sequence>
<organism evidence="2 3">
    <name type="scientific">Candidatus Jacksonbacteria bacterium RIFCSPLOWO2_02_FULL_44_20</name>
    <dbReference type="NCBI Taxonomy" id="1798460"/>
    <lineage>
        <taxon>Bacteria</taxon>
        <taxon>Candidatus Jacksoniibacteriota</taxon>
    </lineage>
</organism>
<dbReference type="InterPro" id="IPR054520">
    <property type="entry name" value="M_Eco57I_C"/>
</dbReference>
<dbReference type="AlphaFoldDB" id="A0A1G2A5U1"/>
<dbReference type="EMBL" id="MHJU01000041">
    <property type="protein sequence ID" value="OGY72202.1"/>
    <property type="molecule type" value="Genomic_DNA"/>
</dbReference>
<feature type="domain" description="Type II methyltransferase M.Eco57I C-terminal" evidence="1">
    <location>
        <begin position="67"/>
        <end position="201"/>
    </location>
</feature>
<evidence type="ECO:0000313" key="2">
    <source>
        <dbReference type="EMBL" id="OGY72202.1"/>
    </source>
</evidence>
<accession>A0A1G2A5U1</accession>
<evidence type="ECO:0000259" key="1">
    <source>
        <dbReference type="Pfam" id="PF22837"/>
    </source>
</evidence>
<name>A0A1G2A5U1_9BACT</name>